<name>A0A0S4LC26_9BACT</name>
<feature type="domain" description="Metallo-beta-lactamase" evidence="3">
    <location>
        <begin position="66"/>
        <end position="249"/>
    </location>
</feature>
<keyword evidence="2" id="KW-0812">Transmembrane</keyword>
<dbReference type="InterPro" id="IPR050855">
    <property type="entry name" value="NDM-1-like"/>
</dbReference>
<keyword evidence="5" id="KW-1185">Reference proteome</keyword>
<keyword evidence="2" id="KW-1133">Transmembrane helix</keyword>
<accession>A0A0S4LC26</accession>
<evidence type="ECO:0000313" key="4">
    <source>
        <dbReference type="EMBL" id="CUS32674.1"/>
    </source>
</evidence>
<dbReference type="Proteomes" id="UP000199032">
    <property type="component" value="Unassembled WGS sequence"/>
</dbReference>
<proteinExistence type="inferred from homology"/>
<protein>
    <recommendedName>
        <fullName evidence="3">Metallo-beta-lactamase domain-containing protein</fullName>
    </recommendedName>
</protein>
<evidence type="ECO:0000256" key="1">
    <source>
        <dbReference type="ARBA" id="ARBA00005250"/>
    </source>
</evidence>
<dbReference type="PANTHER" id="PTHR42951">
    <property type="entry name" value="METALLO-BETA-LACTAMASE DOMAIN-CONTAINING"/>
    <property type="match status" value="1"/>
</dbReference>
<dbReference type="STRING" id="1742972.COMA1_10757"/>
<dbReference type="SMART" id="SM00849">
    <property type="entry name" value="Lactamase_B"/>
    <property type="match status" value="1"/>
</dbReference>
<dbReference type="PANTHER" id="PTHR42951:SF4">
    <property type="entry name" value="ACYL-COENZYME A THIOESTERASE MBLAC2"/>
    <property type="match status" value="1"/>
</dbReference>
<dbReference type="InterPro" id="IPR036866">
    <property type="entry name" value="RibonucZ/Hydroxyglut_hydro"/>
</dbReference>
<keyword evidence="2" id="KW-0472">Membrane</keyword>
<feature type="transmembrane region" description="Helical" evidence="2">
    <location>
        <begin position="311"/>
        <end position="331"/>
    </location>
</feature>
<dbReference type="EMBL" id="CZQA01000001">
    <property type="protein sequence ID" value="CUS32674.1"/>
    <property type="molecule type" value="Genomic_DNA"/>
</dbReference>
<evidence type="ECO:0000259" key="3">
    <source>
        <dbReference type="SMART" id="SM00849"/>
    </source>
</evidence>
<dbReference type="Gene3D" id="3.60.15.10">
    <property type="entry name" value="Ribonuclease Z/Hydroxyacylglutathione hydrolase-like"/>
    <property type="match status" value="1"/>
</dbReference>
<reference evidence="4 5" key="1">
    <citation type="submission" date="2015-10" db="EMBL/GenBank/DDBJ databases">
        <authorList>
            <person name="Gilbert D.G."/>
        </authorList>
    </citation>
    <scope>NUCLEOTIDE SEQUENCE [LARGE SCALE GENOMIC DNA]</scope>
    <source>
        <strain evidence="4">COMA1</strain>
    </source>
</reference>
<dbReference type="RefSeq" id="WP_141654207.1">
    <property type="nucleotide sequence ID" value="NZ_CZQA01000001.1"/>
</dbReference>
<evidence type="ECO:0000313" key="5">
    <source>
        <dbReference type="Proteomes" id="UP000199032"/>
    </source>
</evidence>
<dbReference type="OrthoDB" id="2971563at2"/>
<sequence>MTIAVVIAASSVTGCMDRIAEPGDVFGDVHRGETYSPASHMIDDWYAVEAIDAQTFAINEPKSSQYNTSYLLVGETRALMFDAGSGERPAGSRSMRKVAERYTGDKPISLILSHFHYDHIYDAAVFDGVILIDRPDIRGAIKDGTYTIGPLESHGTDWRPLKVAHLVEDGEVLDLGGRRVEVFNLPGHTTESVVLFDQRRNQVFTGDFVYRHLGGIIAFASGSDLTAYKENSTRLLHLTNSDTRFFGAHGIPRFNRDWVALLDHELDEIIKGTATYRYAAHYLAPGIPWRVYQNGDLYIYTTPLVDPSVFWSKWALLLVVTISILLLYLLYRIVMPRS</sequence>
<dbReference type="AlphaFoldDB" id="A0A0S4LC26"/>
<organism evidence="4 5">
    <name type="scientific">Candidatus Nitrospira nitrosa</name>
    <dbReference type="NCBI Taxonomy" id="1742972"/>
    <lineage>
        <taxon>Bacteria</taxon>
        <taxon>Pseudomonadati</taxon>
        <taxon>Nitrospirota</taxon>
        <taxon>Nitrospiria</taxon>
        <taxon>Nitrospirales</taxon>
        <taxon>Nitrospiraceae</taxon>
        <taxon>Nitrospira</taxon>
    </lineage>
</organism>
<dbReference type="InterPro" id="IPR001279">
    <property type="entry name" value="Metallo-B-lactamas"/>
</dbReference>
<dbReference type="Pfam" id="PF00753">
    <property type="entry name" value="Lactamase_B"/>
    <property type="match status" value="1"/>
</dbReference>
<comment type="similarity">
    <text evidence="1">Belongs to the metallo-beta-lactamase superfamily. Class-B beta-lactamase family.</text>
</comment>
<dbReference type="SUPFAM" id="SSF56281">
    <property type="entry name" value="Metallo-hydrolase/oxidoreductase"/>
    <property type="match status" value="1"/>
</dbReference>
<dbReference type="GO" id="GO:0017001">
    <property type="term" value="P:antibiotic catabolic process"/>
    <property type="evidence" value="ECO:0007669"/>
    <property type="project" value="UniProtKB-ARBA"/>
</dbReference>
<gene>
    <name evidence="4" type="ORF">COMA1_10757</name>
</gene>
<evidence type="ECO:0000256" key="2">
    <source>
        <dbReference type="SAM" id="Phobius"/>
    </source>
</evidence>